<dbReference type="EMBL" id="CP011371">
    <property type="protein sequence ID" value="AKJ28584.1"/>
    <property type="molecule type" value="Genomic_DNA"/>
</dbReference>
<dbReference type="PROSITE" id="PS51007">
    <property type="entry name" value="CYTC"/>
    <property type="match status" value="2"/>
</dbReference>
<dbReference type="GO" id="GO:0020037">
    <property type="term" value="F:heme binding"/>
    <property type="evidence" value="ECO:0007669"/>
    <property type="project" value="InterPro"/>
</dbReference>
<keyword evidence="2 4" id="KW-0479">Metal-binding</keyword>
<keyword evidence="8" id="KW-1185">Reference proteome</keyword>
<dbReference type="AlphaFoldDB" id="A0A0G3BGL6"/>
<feature type="chain" id="PRO_5005183548" description="Cytochrome c domain-containing protein" evidence="5">
    <location>
        <begin position="36"/>
        <end position="897"/>
    </location>
</feature>
<accession>A0A0G3BGL6</accession>
<feature type="domain" description="Cytochrome c" evidence="6">
    <location>
        <begin position="654"/>
        <end position="775"/>
    </location>
</feature>
<evidence type="ECO:0000256" key="4">
    <source>
        <dbReference type="PROSITE-ProRule" id="PRU00433"/>
    </source>
</evidence>
<dbReference type="InterPro" id="IPR009056">
    <property type="entry name" value="Cyt_c-like_dom"/>
</dbReference>
<gene>
    <name evidence="7" type="ORF">AAW51_1893</name>
</gene>
<dbReference type="PANTHER" id="PTHR47197:SF3">
    <property type="entry name" value="DIHYDRO-HEME D1 DEHYDROGENASE"/>
    <property type="match status" value="1"/>
</dbReference>
<dbReference type="PANTHER" id="PTHR47197">
    <property type="entry name" value="PROTEIN NIRF"/>
    <property type="match status" value="1"/>
</dbReference>
<reference evidence="7 8" key="1">
    <citation type="submission" date="2015-05" db="EMBL/GenBank/DDBJ databases">
        <authorList>
            <person name="Tang B."/>
            <person name="Yu Y."/>
        </authorList>
    </citation>
    <scope>NUCLEOTIDE SEQUENCE [LARGE SCALE GENOMIC DNA]</scope>
    <source>
        <strain evidence="7 8">DSM 7029</strain>
    </source>
</reference>
<dbReference type="KEGG" id="pbh:AAW51_1893"/>
<evidence type="ECO:0000313" key="7">
    <source>
        <dbReference type="EMBL" id="AKJ28584.1"/>
    </source>
</evidence>
<evidence type="ECO:0000259" key="6">
    <source>
        <dbReference type="PROSITE" id="PS51007"/>
    </source>
</evidence>
<dbReference type="GO" id="GO:0009055">
    <property type="term" value="F:electron transfer activity"/>
    <property type="evidence" value="ECO:0007669"/>
    <property type="project" value="InterPro"/>
</dbReference>
<protein>
    <recommendedName>
        <fullName evidence="6">Cytochrome c domain-containing protein</fullName>
    </recommendedName>
</protein>
<proteinExistence type="predicted"/>
<organism evidence="7 8">
    <name type="scientific">Caldimonas brevitalea</name>
    <dbReference type="NCBI Taxonomy" id="413882"/>
    <lineage>
        <taxon>Bacteria</taxon>
        <taxon>Pseudomonadati</taxon>
        <taxon>Pseudomonadota</taxon>
        <taxon>Betaproteobacteria</taxon>
        <taxon>Burkholderiales</taxon>
        <taxon>Sphaerotilaceae</taxon>
        <taxon>Caldimonas</taxon>
    </lineage>
</organism>
<evidence type="ECO:0000313" key="8">
    <source>
        <dbReference type="Proteomes" id="UP000035352"/>
    </source>
</evidence>
<evidence type="ECO:0000256" key="5">
    <source>
        <dbReference type="SAM" id="SignalP"/>
    </source>
</evidence>
<dbReference type="SUPFAM" id="SSF51004">
    <property type="entry name" value="C-terminal (heme d1) domain of cytochrome cd1-nitrite reductase"/>
    <property type="match status" value="1"/>
</dbReference>
<dbReference type="InterPro" id="IPR036909">
    <property type="entry name" value="Cyt_c-like_dom_sf"/>
</dbReference>
<feature type="signal peptide" evidence="5">
    <location>
        <begin position="1"/>
        <end position="35"/>
    </location>
</feature>
<name>A0A0G3BGL6_9BURK</name>
<dbReference type="RefSeq" id="WP_053013451.1">
    <property type="nucleotide sequence ID" value="NZ_CP011371.1"/>
</dbReference>
<evidence type="ECO:0000256" key="1">
    <source>
        <dbReference type="ARBA" id="ARBA00022617"/>
    </source>
</evidence>
<dbReference type="GO" id="GO:0046872">
    <property type="term" value="F:metal ion binding"/>
    <property type="evidence" value="ECO:0007669"/>
    <property type="project" value="UniProtKB-KW"/>
</dbReference>
<dbReference type="PATRIC" id="fig|413882.6.peg.1990"/>
<sequence>MKIHSKPAGLAPLGRGLGGCLIAACAAVLAGVPLAAGAAAPPAVGEFATFESGPVRPMALSSDGRRLYVVNTPDSRIEVFDVSGAKPVPLEAIPVGLEPVAVALLNDRQLWVVNHLSDSISVVDVSASPARVVNTLLVGDEPRDIVFAGPDNRWAFITAAHRGQNAKFDPKLSTPGVGRADVWVFNTGAPGTALGGTPVTVLNMFGDTLRGLARNADGTRVYTAVLNSGNKTTVLEGSPLGGALDKAGPSHAADGTNQVNTSLIVQKNAKGEWVDSGDPKTNTPPKTWNDRVKLNLPDNDVFVIDATGSTPRVIDKVTGVGTTLFNLAVHPQSGKVYVSNQEALNLTRFEGAGTRSTTVKGHFVESRITVIDGASVTPRHLNKHITSYSQPLGTPAEKAAALATPLEMAISPAGDMLYLAAMGSNKLARFSTAQLDTDSFTPSPANHVTLTGGAPTGVVLDAPRGRAFVTTRFDNGLSVVNTGTFTESAHVKMFNPEPHDVVTGRRFLYDAALTSSRGDSSCAGCHIFGDMDHLAWDLGNPDGSVAKSPNAYPDRIPAFLRKPTFHPMKGPMTTQSLRGLVGNGPMHWRGDRTGASPGATLEERAFKDFNIAFDVLLGRESQLNDTDMTSFARFALKLLYPPNPVPNLDNTLTPIQETGKKVYNEVASTGPATCNSCHVLDPAKGKFGTSSLMSIEGPRLDEDFKVPQLRNMYQKVGMFTRNFPRSRATGDQIRGFGYENAGAQGSVSSFLDTLVFIQLNAKQRDQLEQFVLAFPSDMNPVVGQQVTVTASNANQADIKARLNLLVQRAQVTAPRPECELVAKGVIGNRTRGWVMSNVSGAQPSFVPDRRGDAAVSLQGLLAEARSAATPLTFTCVPPGNGTRIGVDRDANGVLDRD</sequence>
<dbReference type="InterPro" id="IPR051200">
    <property type="entry name" value="Host-pathogen_enzymatic-act"/>
</dbReference>
<dbReference type="SUPFAM" id="SSF63825">
    <property type="entry name" value="YWTD domain"/>
    <property type="match status" value="1"/>
</dbReference>
<dbReference type="Proteomes" id="UP000035352">
    <property type="component" value="Chromosome"/>
</dbReference>
<dbReference type="STRING" id="413882.AAW51_1893"/>
<feature type="domain" description="Cytochrome c" evidence="6">
    <location>
        <begin position="499"/>
        <end position="639"/>
    </location>
</feature>
<dbReference type="OrthoDB" id="9805202at2"/>
<dbReference type="InterPro" id="IPR011048">
    <property type="entry name" value="Haem_d1_sf"/>
</dbReference>
<evidence type="ECO:0000256" key="3">
    <source>
        <dbReference type="ARBA" id="ARBA00023004"/>
    </source>
</evidence>
<dbReference type="Gene3D" id="2.130.10.10">
    <property type="entry name" value="YVTN repeat-like/Quinoprotein amine dehydrogenase"/>
    <property type="match status" value="2"/>
</dbReference>
<dbReference type="SUPFAM" id="SSF46626">
    <property type="entry name" value="Cytochrome c"/>
    <property type="match status" value="2"/>
</dbReference>
<evidence type="ECO:0000256" key="2">
    <source>
        <dbReference type="ARBA" id="ARBA00022723"/>
    </source>
</evidence>
<keyword evidence="3 4" id="KW-0408">Iron</keyword>
<keyword evidence="1 4" id="KW-0349">Heme</keyword>
<dbReference type="InterPro" id="IPR015943">
    <property type="entry name" value="WD40/YVTN_repeat-like_dom_sf"/>
</dbReference>
<keyword evidence="5" id="KW-0732">Signal</keyword>